<dbReference type="AlphaFoldDB" id="A0A9P6PTB3"/>
<evidence type="ECO:0000256" key="1">
    <source>
        <dbReference type="SAM" id="Phobius"/>
    </source>
</evidence>
<feature type="transmembrane region" description="Helical" evidence="1">
    <location>
        <begin position="978"/>
        <end position="998"/>
    </location>
</feature>
<sequence length="1031" mass="116316">MFLRTKHATEEKSTVRFLIRIVVRYTKTRMTEVFYLRFFKGVRDVCADWHYLKASGQFEVRAHHEIAQVSARIVQDEDYNKTQRGKLWIRSLELVPVELNPKYQVWNKNDVERTSQNRPRSIDVSQLGAAAEGIQCTDARNLSLELAISPSGEHIAIFQPPKAGDWQVGDSLPVSELGVRFFHNILAVSASDVAVTVVDGDQVGICLEPFASIPVSLQDAVGYADFVDDIDSDATTRSTKFVFCNGLYLDIFEIQSDALVHSHSISLASKASGLCRTIACEMMMSSISSNMFIWIEEDGRYCTTWDLTNGSAVGRFEISRRQRMTSTGLAALRFARSQNIVAIAGFDNSITTLDAFSGMEISRRHFKHQIEHIAFPSTQSQILVVMLRREEENEQRVMIFDPLQLDVKGLAQIGPPLSRSTVLDIFGPKSWPGLGDVCRLDGHLVHFYTVKTPAPPVNSAKSSAVSAVPDTCPYELRITAPKFRRKAGGGQESCQRQVEIWRKDGSSASVFSFIPEPWEQDTPAYGLILPTGDRFVVHSSWTIQVWSLPSDEEPRCKLIFFWSALGDSRGSRASAKADLEALLDNHIQFSSMTCRESASSDGQTRFQANVAFLGQKTIQVPIPNSPVRVDDFKNVTEHCIRSIHLLALTHSVVSTEYRDVEAIQLEGSSYEDHTWAIVNFVVDHINHTISPRQMTPTFFQALQSFSGPDVSVLTHLLQETCPNDISSKFIASLLESSYCNWIPLKDTTCSPLELAIDRRNTAAVSALLDYCTEQASNRHPAYMGPVEWSIDKLQRYYPEFLRSALRNASYIPARRDDFCKDWVTIASFGRLAVRRPAWPRLNFLRRRFRDPIATFQLPTNHAAGSKDRLVQFEKIPTPMPVRLEYEYAWYVVPFPSLIKLGPESQFCKMAGENFFDNPALMSILRYKSTDTETIGRIEVFVEANWLSLIIVGLVIGCYLLVMETVQLRYVGLEYFRSLYNYIDVVSIVLTITCFAHTMRSQSQSNETSEAMEQFGPTSFAILAMYLHVVKD</sequence>
<accession>A0A9P6PTB3</accession>
<organism evidence="2 3">
    <name type="scientific">Actinomortierella ambigua</name>
    <dbReference type="NCBI Taxonomy" id="1343610"/>
    <lineage>
        <taxon>Eukaryota</taxon>
        <taxon>Fungi</taxon>
        <taxon>Fungi incertae sedis</taxon>
        <taxon>Mucoromycota</taxon>
        <taxon>Mortierellomycotina</taxon>
        <taxon>Mortierellomycetes</taxon>
        <taxon>Mortierellales</taxon>
        <taxon>Mortierellaceae</taxon>
        <taxon>Actinomortierella</taxon>
    </lineage>
</organism>
<protein>
    <submittedName>
        <fullName evidence="2">Uncharacterized protein</fullName>
    </submittedName>
</protein>
<name>A0A9P6PTB3_9FUNG</name>
<feature type="transmembrane region" description="Helical" evidence="1">
    <location>
        <begin position="945"/>
        <end position="966"/>
    </location>
</feature>
<keyword evidence="1" id="KW-0472">Membrane</keyword>
<evidence type="ECO:0000313" key="3">
    <source>
        <dbReference type="Proteomes" id="UP000807716"/>
    </source>
</evidence>
<comment type="caution">
    <text evidence="2">The sequence shown here is derived from an EMBL/GenBank/DDBJ whole genome shotgun (WGS) entry which is preliminary data.</text>
</comment>
<dbReference type="SUPFAM" id="SSF101908">
    <property type="entry name" value="Putative isomerase YbhE"/>
    <property type="match status" value="1"/>
</dbReference>
<dbReference type="OrthoDB" id="10334043at2759"/>
<feature type="transmembrane region" description="Helical" evidence="1">
    <location>
        <begin position="1010"/>
        <end position="1029"/>
    </location>
</feature>
<proteinExistence type="predicted"/>
<keyword evidence="1" id="KW-1133">Transmembrane helix</keyword>
<reference evidence="2" key="1">
    <citation type="journal article" date="2020" name="Fungal Divers.">
        <title>Resolving the Mortierellaceae phylogeny through synthesis of multi-gene phylogenetics and phylogenomics.</title>
        <authorList>
            <person name="Vandepol N."/>
            <person name="Liber J."/>
            <person name="Desiro A."/>
            <person name="Na H."/>
            <person name="Kennedy M."/>
            <person name="Barry K."/>
            <person name="Grigoriev I.V."/>
            <person name="Miller A.N."/>
            <person name="O'Donnell K."/>
            <person name="Stajich J.E."/>
            <person name="Bonito G."/>
        </authorList>
    </citation>
    <scope>NUCLEOTIDE SEQUENCE</scope>
    <source>
        <strain evidence="2">BC1065</strain>
    </source>
</reference>
<keyword evidence="3" id="KW-1185">Reference proteome</keyword>
<dbReference type="EMBL" id="JAAAJB010000735">
    <property type="protein sequence ID" value="KAG0251620.1"/>
    <property type="molecule type" value="Genomic_DNA"/>
</dbReference>
<keyword evidence="1" id="KW-0812">Transmembrane</keyword>
<evidence type="ECO:0000313" key="2">
    <source>
        <dbReference type="EMBL" id="KAG0251620.1"/>
    </source>
</evidence>
<dbReference type="Proteomes" id="UP000807716">
    <property type="component" value="Unassembled WGS sequence"/>
</dbReference>
<gene>
    <name evidence="2" type="ORF">DFQ27_008640</name>
</gene>